<evidence type="ECO:0000313" key="2">
    <source>
        <dbReference type="Proteomes" id="UP000830198"/>
    </source>
</evidence>
<proteinExistence type="predicted"/>
<dbReference type="Proteomes" id="UP000830198">
    <property type="component" value="Chromosome"/>
</dbReference>
<name>A0ABY4I696_CHIFI</name>
<keyword evidence="2" id="KW-1185">Reference proteome</keyword>
<reference evidence="1 2" key="1">
    <citation type="submission" date="2022-04" db="EMBL/GenBank/DDBJ databases">
        <title>The arsenic-methylating capacity of Chitinophaga filiformis YT5 during chitin decomposition.</title>
        <authorList>
            <person name="Chen G."/>
            <person name="Liang Y."/>
        </authorList>
    </citation>
    <scope>NUCLEOTIDE SEQUENCE [LARGE SCALE GENOMIC DNA]</scope>
    <source>
        <strain evidence="1 2">YT5</strain>
    </source>
</reference>
<dbReference type="RefSeq" id="WP_247813730.1">
    <property type="nucleotide sequence ID" value="NZ_CP095855.1"/>
</dbReference>
<organism evidence="1 2">
    <name type="scientific">Chitinophaga filiformis</name>
    <name type="common">Myxococcus filiformis</name>
    <name type="synonym">Flexibacter filiformis</name>
    <dbReference type="NCBI Taxonomy" id="104663"/>
    <lineage>
        <taxon>Bacteria</taxon>
        <taxon>Pseudomonadati</taxon>
        <taxon>Bacteroidota</taxon>
        <taxon>Chitinophagia</taxon>
        <taxon>Chitinophagales</taxon>
        <taxon>Chitinophagaceae</taxon>
        <taxon>Chitinophaga</taxon>
    </lineage>
</organism>
<evidence type="ECO:0000313" key="1">
    <source>
        <dbReference type="EMBL" id="UPK71600.1"/>
    </source>
</evidence>
<dbReference type="EMBL" id="CP095855">
    <property type="protein sequence ID" value="UPK71600.1"/>
    <property type="molecule type" value="Genomic_DNA"/>
</dbReference>
<accession>A0ABY4I696</accession>
<gene>
    <name evidence="1" type="ORF">MYF79_09940</name>
</gene>
<protein>
    <submittedName>
        <fullName evidence="1">Uncharacterized protein</fullName>
    </submittedName>
</protein>
<sequence length="177" mass="20324">MDLAIIPECFVDTNLLETLVPPVTRYNHQKGCGTVAKVMKQHFADRFALGIIDKDKNEVDYLKEFTVACQVGPLILHRHRNLARHHYIIQISPAMERFILDSAASVNISLSDFDLPEDLDQLRKVSKSVNSKYDERFKRLFIAMRQAGANDLIRLAGWVSYLKEATYQTDMEVLEKI</sequence>